<evidence type="ECO:0000256" key="1">
    <source>
        <dbReference type="SAM" id="Coils"/>
    </source>
</evidence>
<keyword evidence="1" id="KW-0175">Coiled coil</keyword>
<name>A0A1H9B4A6_9SPIR</name>
<feature type="coiled-coil region" evidence="1">
    <location>
        <begin position="87"/>
        <end position="114"/>
    </location>
</feature>
<dbReference type="Pfam" id="PF07083">
    <property type="entry name" value="DUF1351"/>
    <property type="match status" value="1"/>
</dbReference>
<sequence length="305" mass="35330">MSGVEVITEEVPTTTLDLVVTEKSIGSLETNISQLEAMVDKRLEDYRPEKYQGDADLAKKDKAELNKASETIRKSRIALMEELMKPYQDFETRCKNLESKIKSASNALDEIVKIRDNEAKEQKRKTIELFWQTKKFDLFPLEKVFNPKWLNKTFKESEIIKEMDSIIARTYQDLKSIEQLENADTLKAHYLMTLNIGDTLKYGEELKRQKEVAEREARERAEREHSEKIERQQSELAKEAIDFGKKEEIASLADQALSSIRGEKPKAPQRNEYIITVRCFESDVMKMKAAMNALGIEYSVKELTF</sequence>
<evidence type="ECO:0008006" key="4">
    <source>
        <dbReference type="Google" id="ProtNLM"/>
    </source>
</evidence>
<dbReference type="EMBL" id="FOFU01000001">
    <property type="protein sequence ID" value="SEP83551.1"/>
    <property type="molecule type" value="Genomic_DNA"/>
</dbReference>
<dbReference type="AlphaFoldDB" id="A0A1H9B4A6"/>
<dbReference type="InterPro" id="IPR009785">
    <property type="entry name" value="Prophage_Lj928_Orf309"/>
</dbReference>
<proteinExistence type="predicted"/>
<reference evidence="2 3" key="1">
    <citation type="submission" date="2016-10" db="EMBL/GenBank/DDBJ databases">
        <authorList>
            <person name="de Groot N.N."/>
        </authorList>
    </citation>
    <scope>NUCLEOTIDE SEQUENCE [LARGE SCALE GENOMIC DNA]</scope>
    <source>
        <strain evidence="2 3">B25</strain>
    </source>
</reference>
<protein>
    <recommendedName>
        <fullName evidence="4">DUF1351 domain-containing protein</fullName>
    </recommendedName>
</protein>
<organism evidence="2 3">
    <name type="scientific">Treponema bryantii</name>
    <dbReference type="NCBI Taxonomy" id="163"/>
    <lineage>
        <taxon>Bacteria</taxon>
        <taxon>Pseudomonadati</taxon>
        <taxon>Spirochaetota</taxon>
        <taxon>Spirochaetia</taxon>
        <taxon>Spirochaetales</taxon>
        <taxon>Treponemataceae</taxon>
        <taxon>Treponema</taxon>
    </lineage>
</organism>
<accession>A0A1H9B4A6</accession>
<evidence type="ECO:0000313" key="3">
    <source>
        <dbReference type="Proteomes" id="UP000182360"/>
    </source>
</evidence>
<keyword evidence="3" id="KW-1185">Reference proteome</keyword>
<gene>
    <name evidence="2" type="ORF">SAMN04487977_101565</name>
</gene>
<dbReference type="Proteomes" id="UP000182360">
    <property type="component" value="Unassembled WGS sequence"/>
</dbReference>
<evidence type="ECO:0000313" key="2">
    <source>
        <dbReference type="EMBL" id="SEP83551.1"/>
    </source>
</evidence>
<dbReference type="RefSeq" id="WP_074640681.1">
    <property type="nucleotide sequence ID" value="NZ_FOFU01000001.1"/>
</dbReference>
<dbReference type="OrthoDB" id="363308at2"/>